<proteinExistence type="predicted"/>
<dbReference type="RefSeq" id="WP_095010002.1">
    <property type="nucleotide sequence ID" value="NZ_NQKD01000013.1"/>
</dbReference>
<dbReference type="AlphaFoldDB" id="A0AAX2HB93"/>
<dbReference type="InterPro" id="IPR021284">
    <property type="entry name" value="DUF2750"/>
</dbReference>
<accession>A0AAX2HB93</accession>
<dbReference type="Proteomes" id="UP000219564">
    <property type="component" value="Unassembled WGS sequence"/>
</dbReference>
<comment type="caution">
    <text evidence="1">The sequence shown here is derived from an EMBL/GenBank/DDBJ whole genome shotgun (WGS) entry which is preliminary data.</text>
</comment>
<name>A0AAX2HB93_9PSED</name>
<dbReference type="EMBL" id="OBKZ01000041">
    <property type="protein sequence ID" value="SOB53812.1"/>
    <property type="molecule type" value="Genomic_DNA"/>
</dbReference>
<evidence type="ECO:0008006" key="3">
    <source>
        <dbReference type="Google" id="ProtNLM"/>
    </source>
</evidence>
<evidence type="ECO:0000313" key="1">
    <source>
        <dbReference type="EMBL" id="SOB53812.1"/>
    </source>
</evidence>
<evidence type="ECO:0000313" key="2">
    <source>
        <dbReference type="Proteomes" id="UP000219564"/>
    </source>
</evidence>
<reference evidence="1 2" key="1">
    <citation type="submission" date="2017-08" db="EMBL/GenBank/DDBJ databases">
        <authorList>
            <person name="Chaillou S."/>
        </authorList>
    </citation>
    <scope>NUCLEOTIDE SEQUENCE [LARGE SCALE GENOMIC DNA]</scope>
    <source>
        <strain evidence="1 2">MFPA15A1205</strain>
    </source>
</reference>
<organism evidence="1 2">
    <name type="scientific">Pseudomonas lundensis</name>
    <dbReference type="NCBI Taxonomy" id="86185"/>
    <lineage>
        <taxon>Bacteria</taxon>
        <taxon>Pseudomonadati</taxon>
        <taxon>Pseudomonadota</taxon>
        <taxon>Gammaproteobacteria</taxon>
        <taxon>Pseudomonadales</taxon>
        <taxon>Pseudomonadaceae</taxon>
        <taxon>Pseudomonas</taxon>
    </lineage>
</organism>
<sequence>MNVHPNKIQNVIFLTKEARYDYFLRKIADSMCLWGLFKEGWATSKGSSILIPFWPEECFANICATDEWAGLSAECIDTEKFLNAWIPGMERDKRKCLIFPTPTDDGLIKSPQALKLDLINEISQYK</sequence>
<protein>
    <recommendedName>
        <fullName evidence="3">DUF2750 domain-containing protein</fullName>
    </recommendedName>
</protein>
<dbReference type="Pfam" id="PF11042">
    <property type="entry name" value="DUF2750"/>
    <property type="match status" value="1"/>
</dbReference>
<gene>
    <name evidence="1" type="ORF">PLUA15_460002</name>
</gene>